<dbReference type="AlphaFoldDB" id="K1Q5K5"/>
<dbReference type="EMBL" id="JH817784">
    <property type="protein sequence ID" value="EKC24200.1"/>
    <property type="molecule type" value="Genomic_DNA"/>
</dbReference>
<reference evidence="1" key="1">
    <citation type="journal article" date="2012" name="Nature">
        <title>The oyster genome reveals stress adaptation and complexity of shell formation.</title>
        <authorList>
            <person name="Zhang G."/>
            <person name="Fang X."/>
            <person name="Guo X."/>
            <person name="Li L."/>
            <person name="Luo R."/>
            <person name="Xu F."/>
            <person name="Yang P."/>
            <person name="Zhang L."/>
            <person name="Wang X."/>
            <person name="Qi H."/>
            <person name="Xiong Z."/>
            <person name="Que H."/>
            <person name="Xie Y."/>
            <person name="Holland P.W."/>
            <person name="Paps J."/>
            <person name="Zhu Y."/>
            <person name="Wu F."/>
            <person name="Chen Y."/>
            <person name="Wang J."/>
            <person name="Peng C."/>
            <person name="Meng J."/>
            <person name="Yang L."/>
            <person name="Liu J."/>
            <person name="Wen B."/>
            <person name="Zhang N."/>
            <person name="Huang Z."/>
            <person name="Zhu Q."/>
            <person name="Feng Y."/>
            <person name="Mount A."/>
            <person name="Hedgecock D."/>
            <person name="Xu Z."/>
            <person name="Liu Y."/>
            <person name="Domazet-Loso T."/>
            <person name="Du Y."/>
            <person name="Sun X."/>
            <person name="Zhang S."/>
            <person name="Liu B."/>
            <person name="Cheng P."/>
            <person name="Jiang X."/>
            <person name="Li J."/>
            <person name="Fan D."/>
            <person name="Wang W."/>
            <person name="Fu W."/>
            <person name="Wang T."/>
            <person name="Wang B."/>
            <person name="Zhang J."/>
            <person name="Peng Z."/>
            <person name="Li Y."/>
            <person name="Li N."/>
            <person name="Wang J."/>
            <person name="Chen M."/>
            <person name="He Y."/>
            <person name="Tan F."/>
            <person name="Song X."/>
            <person name="Zheng Q."/>
            <person name="Huang R."/>
            <person name="Yang H."/>
            <person name="Du X."/>
            <person name="Chen L."/>
            <person name="Yang M."/>
            <person name="Gaffney P.M."/>
            <person name="Wang S."/>
            <person name="Luo L."/>
            <person name="She Z."/>
            <person name="Ming Y."/>
            <person name="Huang W."/>
            <person name="Zhang S."/>
            <person name="Huang B."/>
            <person name="Zhang Y."/>
            <person name="Qu T."/>
            <person name="Ni P."/>
            <person name="Miao G."/>
            <person name="Wang J."/>
            <person name="Wang Q."/>
            <person name="Steinberg C.E."/>
            <person name="Wang H."/>
            <person name="Li N."/>
            <person name="Qian L."/>
            <person name="Zhang G."/>
            <person name="Li Y."/>
            <person name="Yang H."/>
            <person name="Liu X."/>
            <person name="Wang J."/>
            <person name="Yin Y."/>
            <person name="Wang J."/>
        </authorList>
    </citation>
    <scope>NUCLEOTIDE SEQUENCE [LARGE SCALE GENOMIC DNA]</scope>
    <source>
        <strain evidence="1">05x7-T-G4-1.051#20</strain>
    </source>
</reference>
<evidence type="ECO:0000313" key="1">
    <source>
        <dbReference type="EMBL" id="EKC24200.1"/>
    </source>
</evidence>
<organism evidence="1">
    <name type="scientific">Magallana gigas</name>
    <name type="common">Pacific oyster</name>
    <name type="synonym">Crassostrea gigas</name>
    <dbReference type="NCBI Taxonomy" id="29159"/>
    <lineage>
        <taxon>Eukaryota</taxon>
        <taxon>Metazoa</taxon>
        <taxon>Spiralia</taxon>
        <taxon>Lophotrochozoa</taxon>
        <taxon>Mollusca</taxon>
        <taxon>Bivalvia</taxon>
        <taxon>Autobranchia</taxon>
        <taxon>Pteriomorphia</taxon>
        <taxon>Ostreida</taxon>
        <taxon>Ostreoidea</taxon>
        <taxon>Ostreidae</taxon>
        <taxon>Magallana</taxon>
    </lineage>
</organism>
<name>K1Q5K5_MAGGI</name>
<sequence>METATLKYRSWKYFSTQEPSFPDRDPNSEELPVTWPPYDVQTREYLDFDFKLSVNKDFHVDATRIFQPQLRELFQNEKQEL</sequence>
<gene>
    <name evidence="1" type="ORF">CGI_10011139</name>
</gene>
<proteinExistence type="predicted"/>
<dbReference type="HOGENOM" id="CLU_2576154_0_0_1"/>
<accession>K1Q5K5</accession>
<protein>
    <submittedName>
        <fullName evidence="1">Uncharacterized protein</fullName>
    </submittedName>
</protein>
<dbReference type="InParanoid" id="K1Q5K5"/>